<dbReference type="EMBL" id="JARGDH010000003">
    <property type="protein sequence ID" value="KAL0274081.1"/>
    <property type="molecule type" value="Genomic_DNA"/>
</dbReference>
<evidence type="ECO:0000313" key="7">
    <source>
        <dbReference type="EMBL" id="KAL0274081.1"/>
    </source>
</evidence>
<reference evidence="7" key="1">
    <citation type="journal article" date="2024" name="Gigascience">
        <title>Chromosome-level genome of the poultry shaft louse Menopon gallinae provides insight into the host-switching and adaptive evolution of parasitic lice.</title>
        <authorList>
            <person name="Xu Y."/>
            <person name="Ma L."/>
            <person name="Liu S."/>
            <person name="Liang Y."/>
            <person name="Liu Q."/>
            <person name="He Z."/>
            <person name="Tian L."/>
            <person name="Duan Y."/>
            <person name="Cai W."/>
            <person name="Li H."/>
            <person name="Song F."/>
        </authorList>
    </citation>
    <scope>NUCLEOTIDE SEQUENCE</scope>
    <source>
        <strain evidence="7">Cailab_2023a</strain>
    </source>
</reference>
<evidence type="ECO:0000256" key="2">
    <source>
        <dbReference type="ARBA" id="ARBA00022729"/>
    </source>
</evidence>
<feature type="domain" description="Folate receptor-like" evidence="6">
    <location>
        <begin position="33"/>
        <end position="205"/>
    </location>
</feature>
<keyword evidence="4" id="KW-0812">Transmembrane</keyword>
<evidence type="ECO:0000259" key="6">
    <source>
        <dbReference type="Pfam" id="PF03024"/>
    </source>
</evidence>
<dbReference type="PANTHER" id="PTHR10517:SF14">
    <property type="entry name" value="FOLATE RECEPTOR 1-RELATED"/>
    <property type="match status" value="1"/>
</dbReference>
<dbReference type="GO" id="GO:0038023">
    <property type="term" value="F:signaling receptor activity"/>
    <property type="evidence" value="ECO:0007669"/>
    <property type="project" value="TreeGrafter"/>
</dbReference>
<feature type="chain" id="PRO_5043833940" description="Folate receptor-like domain-containing protein" evidence="5">
    <location>
        <begin position="21"/>
        <end position="257"/>
    </location>
</feature>
<name>A0AAW2HWI0_9NEOP</name>
<dbReference type="InterPro" id="IPR018143">
    <property type="entry name" value="Folate_rcpt-like"/>
</dbReference>
<dbReference type="PANTHER" id="PTHR10517">
    <property type="entry name" value="FOLATE RECEPTOR"/>
    <property type="match status" value="1"/>
</dbReference>
<gene>
    <name evidence="7" type="ORF">PYX00_006597</name>
</gene>
<keyword evidence="3" id="KW-1015">Disulfide bond</keyword>
<protein>
    <recommendedName>
        <fullName evidence="6">Folate receptor-like domain-containing protein</fullName>
    </recommendedName>
</protein>
<dbReference type="InterPro" id="IPR004269">
    <property type="entry name" value="Folate_rcpt"/>
</dbReference>
<dbReference type="GO" id="GO:0009897">
    <property type="term" value="C:external side of plasma membrane"/>
    <property type="evidence" value="ECO:0007669"/>
    <property type="project" value="TreeGrafter"/>
</dbReference>
<evidence type="ECO:0000256" key="5">
    <source>
        <dbReference type="SAM" id="SignalP"/>
    </source>
</evidence>
<keyword evidence="4" id="KW-1133">Transmembrane helix</keyword>
<accession>A0AAW2HWI0</accession>
<feature type="transmembrane region" description="Helical" evidence="4">
    <location>
        <begin position="237"/>
        <end position="255"/>
    </location>
</feature>
<dbReference type="Pfam" id="PF03024">
    <property type="entry name" value="Folate_rec"/>
    <property type="match status" value="1"/>
</dbReference>
<organism evidence="7">
    <name type="scientific">Menopon gallinae</name>
    <name type="common">poultry shaft louse</name>
    <dbReference type="NCBI Taxonomy" id="328185"/>
    <lineage>
        <taxon>Eukaryota</taxon>
        <taxon>Metazoa</taxon>
        <taxon>Ecdysozoa</taxon>
        <taxon>Arthropoda</taxon>
        <taxon>Hexapoda</taxon>
        <taxon>Insecta</taxon>
        <taxon>Pterygota</taxon>
        <taxon>Neoptera</taxon>
        <taxon>Paraneoptera</taxon>
        <taxon>Psocodea</taxon>
        <taxon>Troctomorpha</taxon>
        <taxon>Phthiraptera</taxon>
        <taxon>Amblycera</taxon>
        <taxon>Menoponidae</taxon>
        <taxon>Menopon</taxon>
    </lineage>
</organism>
<proteinExistence type="inferred from homology"/>
<keyword evidence="4" id="KW-0472">Membrane</keyword>
<comment type="similarity">
    <text evidence="1">Belongs to the folate receptor family.</text>
</comment>
<evidence type="ECO:0000256" key="3">
    <source>
        <dbReference type="ARBA" id="ARBA00023157"/>
    </source>
</evidence>
<evidence type="ECO:0000256" key="1">
    <source>
        <dbReference type="ARBA" id="ARBA00007932"/>
    </source>
</evidence>
<comment type="caution">
    <text evidence="7">The sequence shown here is derived from an EMBL/GenBank/DDBJ whole genome shotgun (WGS) entry which is preliminary data.</text>
</comment>
<dbReference type="AlphaFoldDB" id="A0AAW2HWI0"/>
<sequence>MDQVLFYVILVIWLIPFTFGVERIRTGDGILHTCLDGVKHKIEPGPEAELFNQCTPWKQRSCCTNATAESLHGNGHYNFNYDHCPHIKNMSSACRRHFIQDTCFYECSPNVGPWIVKVNMKIRKERFFEVPLCASDCKAWFDACKYDYTCNVNWIRGWKWTKGGNECPADSMCHTFEEMYRTPEDFCEKVWDHSWKVTPDSEPCMRLWFDGEAGNPNDAVARHYLRMMRHGTFGRSHIANLNIKLLILPLVVLLLKS</sequence>
<feature type="signal peptide" evidence="5">
    <location>
        <begin position="1"/>
        <end position="20"/>
    </location>
</feature>
<evidence type="ECO:0000256" key="4">
    <source>
        <dbReference type="SAM" id="Phobius"/>
    </source>
</evidence>
<keyword evidence="2 5" id="KW-0732">Signal</keyword>